<evidence type="ECO:0000313" key="2">
    <source>
        <dbReference type="Proteomes" id="UP000593571"/>
    </source>
</evidence>
<keyword evidence="2" id="KW-1185">Reference proteome</keyword>
<protein>
    <submittedName>
        <fullName evidence="1">Uncharacterized protein</fullName>
    </submittedName>
</protein>
<evidence type="ECO:0000313" key="1">
    <source>
        <dbReference type="EMBL" id="KAF6422673.1"/>
    </source>
</evidence>
<comment type="caution">
    <text evidence="1">The sequence shown here is derived from an EMBL/GenBank/DDBJ whole genome shotgun (WGS) entry which is preliminary data.</text>
</comment>
<accession>A0A7J8DHT1</accession>
<dbReference type="Proteomes" id="UP000593571">
    <property type="component" value="Unassembled WGS sequence"/>
</dbReference>
<dbReference type="EMBL" id="JACASE010000012">
    <property type="protein sequence ID" value="KAF6422673.1"/>
    <property type="molecule type" value="Genomic_DNA"/>
</dbReference>
<organism evidence="1 2">
    <name type="scientific">Rousettus aegyptiacus</name>
    <name type="common">Egyptian fruit bat</name>
    <name type="synonym">Pteropus aegyptiacus</name>
    <dbReference type="NCBI Taxonomy" id="9407"/>
    <lineage>
        <taxon>Eukaryota</taxon>
        <taxon>Metazoa</taxon>
        <taxon>Chordata</taxon>
        <taxon>Craniata</taxon>
        <taxon>Vertebrata</taxon>
        <taxon>Euteleostomi</taxon>
        <taxon>Mammalia</taxon>
        <taxon>Eutheria</taxon>
        <taxon>Laurasiatheria</taxon>
        <taxon>Chiroptera</taxon>
        <taxon>Yinpterochiroptera</taxon>
        <taxon>Pteropodoidea</taxon>
        <taxon>Pteropodidae</taxon>
        <taxon>Rousettinae</taxon>
        <taxon>Rousettus</taxon>
    </lineage>
</organism>
<proteinExistence type="predicted"/>
<sequence length="130" mass="13760">MIAAANSFTDPWGGPEFGRRVFFTTDVALRGCRNDQAGNSSRQLLSPAGRKKPLLSESLGEAAATREAQFQHRRGYFQRLGRPVSVSLWNLVGVWGLSGVSQPVEGALAVSLEPPSWNECKGVGCGGGGG</sequence>
<dbReference type="AlphaFoldDB" id="A0A7J8DHT1"/>
<name>A0A7J8DHT1_ROUAE</name>
<gene>
    <name evidence="1" type="ORF">HJG63_008515</name>
</gene>
<reference evidence="1 2" key="1">
    <citation type="journal article" date="2020" name="Nature">
        <title>Six reference-quality genomes reveal evolution of bat adaptations.</title>
        <authorList>
            <person name="Jebb D."/>
            <person name="Huang Z."/>
            <person name="Pippel M."/>
            <person name="Hughes G.M."/>
            <person name="Lavrichenko K."/>
            <person name="Devanna P."/>
            <person name="Winkler S."/>
            <person name="Jermiin L.S."/>
            <person name="Skirmuntt E.C."/>
            <person name="Katzourakis A."/>
            <person name="Burkitt-Gray L."/>
            <person name="Ray D.A."/>
            <person name="Sullivan K.A.M."/>
            <person name="Roscito J.G."/>
            <person name="Kirilenko B.M."/>
            <person name="Davalos L.M."/>
            <person name="Corthals A.P."/>
            <person name="Power M.L."/>
            <person name="Jones G."/>
            <person name="Ransome R.D."/>
            <person name="Dechmann D.K.N."/>
            <person name="Locatelli A.G."/>
            <person name="Puechmaille S.J."/>
            <person name="Fedrigo O."/>
            <person name="Jarvis E.D."/>
            <person name="Hiller M."/>
            <person name="Vernes S.C."/>
            <person name="Myers E.W."/>
            <person name="Teeling E.C."/>
        </authorList>
    </citation>
    <scope>NUCLEOTIDE SEQUENCE [LARGE SCALE GENOMIC DNA]</scope>
    <source>
        <strain evidence="1">MRouAeg1</strain>
        <tissue evidence="1">Muscle</tissue>
    </source>
</reference>